<dbReference type="Proteomes" id="UP001153954">
    <property type="component" value="Unassembled WGS sequence"/>
</dbReference>
<accession>A0AAU9UWF7</accession>
<evidence type="ECO:0000313" key="2">
    <source>
        <dbReference type="Proteomes" id="UP001153954"/>
    </source>
</evidence>
<protein>
    <submittedName>
        <fullName evidence="1">Uncharacterized protein</fullName>
    </submittedName>
</protein>
<keyword evidence="2" id="KW-1185">Reference proteome</keyword>
<name>A0AAU9UWF7_EUPED</name>
<dbReference type="EMBL" id="CAKOGL010000026">
    <property type="protein sequence ID" value="CAH2103861.1"/>
    <property type="molecule type" value="Genomic_DNA"/>
</dbReference>
<gene>
    <name evidence="1" type="ORF">EEDITHA_LOCUS18319</name>
</gene>
<evidence type="ECO:0000313" key="1">
    <source>
        <dbReference type="EMBL" id="CAH2103861.1"/>
    </source>
</evidence>
<organism evidence="1 2">
    <name type="scientific">Euphydryas editha</name>
    <name type="common">Edith's checkerspot</name>
    <dbReference type="NCBI Taxonomy" id="104508"/>
    <lineage>
        <taxon>Eukaryota</taxon>
        <taxon>Metazoa</taxon>
        <taxon>Ecdysozoa</taxon>
        <taxon>Arthropoda</taxon>
        <taxon>Hexapoda</taxon>
        <taxon>Insecta</taxon>
        <taxon>Pterygota</taxon>
        <taxon>Neoptera</taxon>
        <taxon>Endopterygota</taxon>
        <taxon>Lepidoptera</taxon>
        <taxon>Glossata</taxon>
        <taxon>Ditrysia</taxon>
        <taxon>Papilionoidea</taxon>
        <taxon>Nymphalidae</taxon>
        <taxon>Nymphalinae</taxon>
        <taxon>Euphydryas</taxon>
    </lineage>
</organism>
<dbReference type="AlphaFoldDB" id="A0AAU9UWF7"/>
<proteinExistence type="predicted"/>
<sequence>MHIAYLPYFVATSDPENYYYSLLLQYVPYRNESEFIVNHDTAAEPFLARESHLRVTNTSLEMYRERDRQLENAFNQIHGFEILNQEAEQANIAEGKDARTPHD</sequence>
<comment type="caution">
    <text evidence="1">The sequence shown here is derived from an EMBL/GenBank/DDBJ whole genome shotgun (WGS) entry which is preliminary data.</text>
</comment>
<reference evidence="1" key="1">
    <citation type="submission" date="2022-03" db="EMBL/GenBank/DDBJ databases">
        <authorList>
            <person name="Tunstrom K."/>
        </authorList>
    </citation>
    <scope>NUCLEOTIDE SEQUENCE</scope>
</reference>